<dbReference type="PANTHER" id="PTHR33527">
    <property type="entry name" value="OS07G0274300 PROTEIN"/>
    <property type="match status" value="1"/>
</dbReference>
<dbReference type="PANTHER" id="PTHR33527:SF49">
    <property type="entry name" value="RRM DOMAIN-CONTAINING PROTEIN"/>
    <property type="match status" value="1"/>
</dbReference>
<dbReference type="Gramene" id="HORVU.MOREX.r3.1HG0014090.1">
    <property type="protein sequence ID" value="HORVU.MOREX.r3.1HG0014090.1"/>
    <property type="gene ID" value="HORVU.MOREX.r3.1HG0014090"/>
</dbReference>
<dbReference type="InterPro" id="IPR000504">
    <property type="entry name" value="RRM_dom"/>
</dbReference>
<dbReference type="EnsemblPlants" id="HORVU.MOREX.r3.1HG0014090.1">
    <property type="protein sequence ID" value="HORVU.MOREX.r3.1HG0014090.1"/>
    <property type="gene ID" value="HORVU.MOREX.r3.1HG0014090"/>
</dbReference>
<keyword evidence="1" id="KW-0694">RNA-binding</keyword>
<organism evidence="3 4">
    <name type="scientific">Hordeum vulgare subsp. vulgare</name>
    <name type="common">Domesticated barley</name>
    <dbReference type="NCBI Taxonomy" id="112509"/>
    <lineage>
        <taxon>Eukaryota</taxon>
        <taxon>Viridiplantae</taxon>
        <taxon>Streptophyta</taxon>
        <taxon>Embryophyta</taxon>
        <taxon>Tracheophyta</taxon>
        <taxon>Spermatophyta</taxon>
        <taxon>Magnoliopsida</taxon>
        <taxon>Liliopsida</taxon>
        <taxon>Poales</taxon>
        <taxon>Poaceae</taxon>
        <taxon>BOP clade</taxon>
        <taxon>Pooideae</taxon>
        <taxon>Triticodae</taxon>
        <taxon>Triticeae</taxon>
        <taxon>Hordeinae</taxon>
        <taxon>Hordeum</taxon>
    </lineage>
</organism>
<dbReference type="Proteomes" id="UP000011116">
    <property type="component" value="Chromosome 1H"/>
</dbReference>
<reference evidence="3" key="2">
    <citation type="submission" date="2020-10" db="EMBL/GenBank/DDBJ databases">
        <authorList>
            <person name="Scholz U."/>
            <person name="Mascher M."/>
            <person name="Fiebig A."/>
        </authorList>
    </citation>
    <scope>NUCLEOTIDE SEQUENCE [LARGE SCALE GENOMIC DNA]</scope>
    <source>
        <strain evidence="3">cv. Morex</strain>
    </source>
</reference>
<dbReference type="SMR" id="A0A8I7B2B3"/>
<sequence>MPSTPSMAPNLLNDSNSYHMLLRELFFRLVFGLQVESSLSMEIIAFWLWLQGNDQVDYLQRIYSFGDNHFCVIVSSAKRFLEVLHFGLDDLASRSTPRSDFKKEAVEGISFYLNGICYEALEDLRERIEMDFIHNQGTYLRQEAYGQPMTDRVPVGSEHLLSKIKALYVNNSNHDGEGTSSRNIHVQANHINDEVHDYQSTSRLVTLLDSLSLREKHNDAIMQQPSDVPKSSKNLLTKIKALYDNTPKHPGEGTSSKNIHVQISQMHHGEGSSSRNIHGQTSHMLCHDYQSTSRLAALPDKLSLREDHNDAIMQQLSDVPPDERTLFVTFSNGYPLTKDELYEFFMSHYGDIEEINIEVPFEDRPPLYAHVTFHSQLTLFRVLDGNIRVNFMTCSGKHIRARQFVPKKKK</sequence>
<accession>A0A8I7B2B3</accession>
<evidence type="ECO:0000313" key="3">
    <source>
        <dbReference type="EnsemblPlants" id="HORVU.MOREX.r3.1HG0014090.1"/>
    </source>
</evidence>
<evidence type="ECO:0000259" key="2">
    <source>
        <dbReference type="PROSITE" id="PS50102"/>
    </source>
</evidence>
<protein>
    <recommendedName>
        <fullName evidence="2">RRM domain-containing protein</fullName>
    </recommendedName>
</protein>
<dbReference type="AlphaFoldDB" id="A0A8I7B2B3"/>
<dbReference type="Gramene" id="HORVU.MOREX.r2.1HG0010740.1">
    <property type="protein sequence ID" value="HORVU.MOREX.r2.1HG0010740.1"/>
    <property type="gene ID" value="HORVU.MOREX.r2.1HG0010740"/>
</dbReference>
<keyword evidence="4" id="KW-1185">Reference proteome</keyword>
<dbReference type="GO" id="GO:0003723">
    <property type="term" value="F:RNA binding"/>
    <property type="evidence" value="ECO:0007669"/>
    <property type="project" value="UniProtKB-UniRule"/>
</dbReference>
<dbReference type="SUPFAM" id="SSF54928">
    <property type="entry name" value="RNA-binding domain, RBD"/>
    <property type="match status" value="1"/>
</dbReference>
<dbReference type="PROSITE" id="PS50102">
    <property type="entry name" value="RRM"/>
    <property type="match status" value="1"/>
</dbReference>
<feature type="domain" description="RRM" evidence="2">
    <location>
        <begin position="324"/>
        <end position="406"/>
    </location>
</feature>
<name>A0A8I7B2B3_HORVV</name>
<reference evidence="3" key="3">
    <citation type="submission" date="2022-01" db="UniProtKB">
        <authorList>
            <consortium name="EnsemblPlants"/>
        </authorList>
    </citation>
    <scope>IDENTIFICATION</scope>
    <source>
        <strain evidence="3">subsp. vulgare</strain>
    </source>
</reference>
<proteinExistence type="predicted"/>
<reference evidence="4" key="1">
    <citation type="journal article" date="2012" name="Nature">
        <title>A physical, genetic and functional sequence assembly of the barley genome.</title>
        <authorList>
            <consortium name="The International Barley Genome Sequencing Consortium"/>
            <person name="Mayer K.F."/>
            <person name="Waugh R."/>
            <person name="Brown J.W."/>
            <person name="Schulman A."/>
            <person name="Langridge P."/>
            <person name="Platzer M."/>
            <person name="Fincher G.B."/>
            <person name="Muehlbauer G.J."/>
            <person name="Sato K."/>
            <person name="Close T.J."/>
            <person name="Wise R.P."/>
            <person name="Stein N."/>
        </authorList>
    </citation>
    <scope>NUCLEOTIDE SEQUENCE [LARGE SCALE GENOMIC DNA]</scope>
    <source>
        <strain evidence="4">cv. Morex</strain>
    </source>
</reference>
<evidence type="ECO:0000256" key="1">
    <source>
        <dbReference type="PROSITE-ProRule" id="PRU00176"/>
    </source>
</evidence>
<evidence type="ECO:0000313" key="4">
    <source>
        <dbReference type="Proteomes" id="UP000011116"/>
    </source>
</evidence>
<dbReference type="InterPro" id="IPR035979">
    <property type="entry name" value="RBD_domain_sf"/>
</dbReference>